<protein>
    <submittedName>
        <fullName evidence="2">DUF2235 domain-containing protein</fullName>
    </submittedName>
</protein>
<evidence type="ECO:0000313" key="3">
    <source>
        <dbReference type="Proteomes" id="UP001595462"/>
    </source>
</evidence>
<dbReference type="Pfam" id="PF09994">
    <property type="entry name" value="T6SS_Tle1-like_cat"/>
    <property type="match status" value="1"/>
</dbReference>
<gene>
    <name evidence="2" type="ORF">ACFOSU_12605</name>
</gene>
<dbReference type="EMBL" id="JBHRSS010000005">
    <property type="protein sequence ID" value="MFC3104725.1"/>
    <property type="molecule type" value="Genomic_DNA"/>
</dbReference>
<proteinExistence type="predicted"/>
<accession>A0ABV7ESG6</accession>
<dbReference type="RefSeq" id="WP_380690143.1">
    <property type="nucleotide sequence ID" value="NZ_JBHRSS010000005.1"/>
</dbReference>
<keyword evidence="3" id="KW-1185">Reference proteome</keyword>
<feature type="domain" description="T6SS Phospholipase effector Tle1-like catalytic" evidence="1">
    <location>
        <begin position="3"/>
        <end position="249"/>
    </location>
</feature>
<evidence type="ECO:0000259" key="1">
    <source>
        <dbReference type="Pfam" id="PF09994"/>
    </source>
</evidence>
<organism evidence="2 3">
    <name type="scientific">Salinisphaera aquimarina</name>
    <dbReference type="NCBI Taxonomy" id="2094031"/>
    <lineage>
        <taxon>Bacteria</taxon>
        <taxon>Pseudomonadati</taxon>
        <taxon>Pseudomonadota</taxon>
        <taxon>Gammaproteobacteria</taxon>
        <taxon>Salinisphaerales</taxon>
        <taxon>Salinisphaeraceae</taxon>
        <taxon>Salinisphaera</taxon>
    </lineage>
</organism>
<dbReference type="SUPFAM" id="SSF53474">
    <property type="entry name" value="alpha/beta-Hydrolases"/>
    <property type="match status" value="1"/>
</dbReference>
<name>A0ABV7ESG6_9GAMM</name>
<dbReference type="PANTHER" id="PTHR33840">
    <property type="match status" value="1"/>
</dbReference>
<dbReference type="InterPro" id="IPR029058">
    <property type="entry name" value="AB_hydrolase_fold"/>
</dbReference>
<sequence>MRKDIVVCCDGTNSQFGKLNTNVAHAYNALPSDDPRQVAFYEPGVGTFGARVFGLNVGETLGKALGAAFGYGMRHNLVQAYRFVIDVYEPGDRLFIFGFSRGAFTARILAAMVDAMGVLDTDDRHLAKPMTKAYLRNGGDDWEGGQTRRALTCTPRFVGVWDTVGALGLLIRLHKFDNNRLSPGVNRAAHALAIDERRSRFKPSLWEENELESDQSVAQVWFVGVHSDVGGGYARRDLADITLSWMLEQAEAAGLALKPNAYEGLQGDPAGHLHHSYRGAWWLLGRDVRYPGVKARFHESVAKRLACVREYNPPNLVREVCKGFSTVRGNGVEPLSTIMISDQWPLDEAKG</sequence>
<dbReference type="PANTHER" id="PTHR33840:SF1">
    <property type="entry name" value="TLE1 PHOSPHOLIPASE DOMAIN-CONTAINING PROTEIN"/>
    <property type="match status" value="1"/>
</dbReference>
<dbReference type="Proteomes" id="UP001595462">
    <property type="component" value="Unassembled WGS sequence"/>
</dbReference>
<comment type="caution">
    <text evidence="2">The sequence shown here is derived from an EMBL/GenBank/DDBJ whole genome shotgun (WGS) entry which is preliminary data.</text>
</comment>
<evidence type="ECO:0000313" key="2">
    <source>
        <dbReference type="EMBL" id="MFC3104725.1"/>
    </source>
</evidence>
<reference evidence="3" key="1">
    <citation type="journal article" date="2019" name="Int. J. Syst. Evol. Microbiol.">
        <title>The Global Catalogue of Microorganisms (GCM) 10K type strain sequencing project: providing services to taxonomists for standard genome sequencing and annotation.</title>
        <authorList>
            <consortium name="The Broad Institute Genomics Platform"/>
            <consortium name="The Broad Institute Genome Sequencing Center for Infectious Disease"/>
            <person name="Wu L."/>
            <person name="Ma J."/>
        </authorList>
    </citation>
    <scope>NUCLEOTIDE SEQUENCE [LARGE SCALE GENOMIC DNA]</scope>
    <source>
        <strain evidence="3">KCTC 52640</strain>
    </source>
</reference>
<dbReference type="InterPro" id="IPR018712">
    <property type="entry name" value="Tle1-like_cat"/>
</dbReference>